<dbReference type="GO" id="GO:0005524">
    <property type="term" value="F:ATP binding"/>
    <property type="evidence" value="ECO:0007669"/>
    <property type="project" value="UniProtKB-KW"/>
</dbReference>
<evidence type="ECO:0000313" key="11">
    <source>
        <dbReference type="EMBL" id="GAA3761719.1"/>
    </source>
</evidence>
<dbReference type="InterPro" id="IPR043428">
    <property type="entry name" value="LivM-like"/>
</dbReference>
<dbReference type="PROSITE" id="PS00211">
    <property type="entry name" value="ABC_TRANSPORTER_1"/>
    <property type="match status" value="1"/>
</dbReference>
<dbReference type="Gene3D" id="3.40.50.300">
    <property type="entry name" value="P-loop containing nucleotide triphosphate hydrolases"/>
    <property type="match status" value="1"/>
</dbReference>
<evidence type="ECO:0000256" key="8">
    <source>
        <dbReference type="ARBA" id="ARBA00023136"/>
    </source>
</evidence>
<dbReference type="RefSeq" id="WP_344781730.1">
    <property type="nucleotide sequence ID" value="NZ_BAABAF010000004.1"/>
</dbReference>
<dbReference type="InterPro" id="IPR017871">
    <property type="entry name" value="ABC_transporter-like_CS"/>
</dbReference>
<gene>
    <name evidence="11" type="ORF">GCM10022240_12840</name>
</gene>
<evidence type="ECO:0000256" key="7">
    <source>
        <dbReference type="ARBA" id="ARBA00022989"/>
    </source>
</evidence>
<feature type="transmembrane region" description="Helical" evidence="9">
    <location>
        <begin position="60"/>
        <end position="80"/>
    </location>
</feature>
<dbReference type="CDD" id="cd03219">
    <property type="entry name" value="ABC_Mj1267_LivG_branched"/>
    <property type="match status" value="1"/>
</dbReference>
<evidence type="ECO:0000313" key="12">
    <source>
        <dbReference type="Proteomes" id="UP001500540"/>
    </source>
</evidence>
<dbReference type="PROSITE" id="PS50893">
    <property type="entry name" value="ABC_TRANSPORTER_2"/>
    <property type="match status" value="1"/>
</dbReference>
<feature type="transmembrane region" description="Helical" evidence="9">
    <location>
        <begin position="247"/>
        <end position="269"/>
    </location>
</feature>
<dbReference type="CDD" id="cd06581">
    <property type="entry name" value="TM_PBP1_LivM_like"/>
    <property type="match status" value="1"/>
</dbReference>
<keyword evidence="5" id="KW-0547">Nucleotide-binding</keyword>
<dbReference type="InterPro" id="IPR032823">
    <property type="entry name" value="BCA_ABC_TP_C"/>
</dbReference>
<dbReference type="InterPro" id="IPR001851">
    <property type="entry name" value="ABC_transp_permease"/>
</dbReference>
<keyword evidence="6 11" id="KW-0067">ATP-binding</keyword>
<keyword evidence="12" id="KW-1185">Reference proteome</keyword>
<feature type="transmembrane region" description="Helical" evidence="9">
    <location>
        <begin position="6"/>
        <end position="24"/>
    </location>
</feature>
<feature type="domain" description="ABC transporter" evidence="10">
    <location>
        <begin position="303"/>
        <end position="551"/>
    </location>
</feature>
<keyword evidence="3" id="KW-1003">Cell membrane</keyword>
<comment type="caution">
    <text evidence="11">The sequence shown here is derived from an EMBL/GenBank/DDBJ whole genome shotgun (WGS) entry which is preliminary data.</text>
</comment>
<keyword evidence="7 9" id="KW-1133">Transmembrane helix</keyword>
<dbReference type="Pfam" id="PF00005">
    <property type="entry name" value="ABC_tran"/>
    <property type="match status" value="1"/>
</dbReference>
<dbReference type="SMART" id="SM00382">
    <property type="entry name" value="AAA"/>
    <property type="match status" value="1"/>
</dbReference>
<dbReference type="InterPro" id="IPR051120">
    <property type="entry name" value="ABC_AA/LPS_Transport"/>
</dbReference>
<name>A0ABP7GBX2_9MICO</name>
<feature type="transmembrane region" description="Helical" evidence="9">
    <location>
        <begin position="126"/>
        <end position="142"/>
    </location>
</feature>
<dbReference type="Pfam" id="PF02653">
    <property type="entry name" value="BPD_transp_2"/>
    <property type="match status" value="1"/>
</dbReference>
<dbReference type="PANTHER" id="PTHR45772:SF9">
    <property type="entry name" value="CONSERVED COMPONENT OF ABC TRANSPORTER FOR NATURAL AMINO ACIDS"/>
    <property type="match status" value="1"/>
</dbReference>
<dbReference type="PANTHER" id="PTHR45772">
    <property type="entry name" value="CONSERVED COMPONENT OF ABC TRANSPORTER FOR NATURAL AMINO ACIDS-RELATED"/>
    <property type="match status" value="1"/>
</dbReference>
<feature type="transmembrane region" description="Helical" evidence="9">
    <location>
        <begin position="31"/>
        <end position="48"/>
    </location>
</feature>
<dbReference type="InterPro" id="IPR027417">
    <property type="entry name" value="P-loop_NTPase"/>
</dbReference>
<protein>
    <submittedName>
        <fullName evidence="11">Branched-chain amino acid ABC transporter ATP-binding protein/permease</fullName>
    </submittedName>
</protein>
<sequence length="586" mass="61336">MLSSSLIALVALAAILAYSFYAVLLAGQLSLAQLGIASLAAFTSTLVVPDAPLFGVVPPLLVGIVFGVVVGMIAAFILGLPLMRLRGVFLAIATLAFAEMVRIFLINQTWTHGAQGLAFPKLVGPWSAWIALAVVAFCFWRLSGSRLGRAFDAVREDELAASSMGINVAWHRMMSFIMAGAIAGLYGVMFSYFTRFADPNEFSFTAAVDGLVMAVIGGVALFIGPVLGGAFLTVLPELQRSIGIDAGWIRPLISGVLLLAVILFLPGGLSGLIPRRRSTGALVTDPALLPQLPPLPERGTELVTAAGLGKSYGGVRAVHDVDLQVHAGEVLGLIGPNGAGKTTLVNMVTGLSRPTAGSGTVLGTSLTARVAPHQLAARGVARTFQQIKLFSRLSALENVLVGAYRISRPTTARRLIFLPSARRDERRAIAMASLQLQRVGLAEKAATSAGGLSYGDQRRLEIARALASHPSLLVLDEPAAGMNRVEASRLSELIRSLAADGLGILVIEHNVRMMLETCDRIIVLNFGEVIAAGRPGQIARDPAVLQAYLGAASTGPGERAAERAVADLTATLDPAGAGPDQPEVGS</sequence>
<organism evidence="11 12">
    <name type="scientific">Microbacterium kribbense</name>
    <dbReference type="NCBI Taxonomy" id="433645"/>
    <lineage>
        <taxon>Bacteria</taxon>
        <taxon>Bacillati</taxon>
        <taxon>Actinomycetota</taxon>
        <taxon>Actinomycetes</taxon>
        <taxon>Micrococcales</taxon>
        <taxon>Microbacteriaceae</taxon>
        <taxon>Microbacterium</taxon>
    </lineage>
</organism>
<proteinExistence type="predicted"/>
<keyword evidence="8 9" id="KW-0472">Membrane</keyword>
<evidence type="ECO:0000256" key="9">
    <source>
        <dbReference type="SAM" id="Phobius"/>
    </source>
</evidence>
<feature type="transmembrane region" description="Helical" evidence="9">
    <location>
        <begin position="213"/>
        <end position="235"/>
    </location>
</feature>
<dbReference type="Proteomes" id="UP001500540">
    <property type="component" value="Unassembled WGS sequence"/>
</dbReference>
<reference evidence="12" key="1">
    <citation type="journal article" date="2019" name="Int. J. Syst. Evol. Microbiol.">
        <title>The Global Catalogue of Microorganisms (GCM) 10K type strain sequencing project: providing services to taxonomists for standard genome sequencing and annotation.</title>
        <authorList>
            <consortium name="The Broad Institute Genomics Platform"/>
            <consortium name="The Broad Institute Genome Sequencing Center for Infectious Disease"/>
            <person name="Wu L."/>
            <person name="Ma J."/>
        </authorList>
    </citation>
    <scope>NUCLEOTIDE SEQUENCE [LARGE SCALE GENOMIC DNA]</scope>
    <source>
        <strain evidence="12">JCM 16950</strain>
    </source>
</reference>
<dbReference type="EMBL" id="BAABAF010000004">
    <property type="protein sequence ID" value="GAA3761719.1"/>
    <property type="molecule type" value="Genomic_DNA"/>
</dbReference>
<dbReference type="Pfam" id="PF12399">
    <property type="entry name" value="BCA_ABC_TP_C"/>
    <property type="match status" value="1"/>
</dbReference>
<evidence type="ECO:0000256" key="3">
    <source>
        <dbReference type="ARBA" id="ARBA00022475"/>
    </source>
</evidence>
<evidence type="ECO:0000256" key="4">
    <source>
        <dbReference type="ARBA" id="ARBA00022692"/>
    </source>
</evidence>
<keyword evidence="2" id="KW-0813">Transport</keyword>
<dbReference type="InterPro" id="IPR003593">
    <property type="entry name" value="AAA+_ATPase"/>
</dbReference>
<accession>A0ABP7GBX2</accession>
<feature type="transmembrane region" description="Helical" evidence="9">
    <location>
        <begin position="87"/>
        <end position="106"/>
    </location>
</feature>
<evidence type="ECO:0000256" key="5">
    <source>
        <dbReference type="ARBA" id="ARBA00022741"/>
    </source>
</evidence>
<evidence type="ECO:0000259" key="10">
    <source>
        <dbReference type="PROSITE" id="PS50893"/>
    </source>
</evidence>
<evidence type="ECO:0000256" key="2">
    <source>
        <dbReference type="ARBA" id="ARBA00022448"/>
    </source>
</evidence>
<comment type="subcellular location">
    <subcellularLocation>
        <location evidence="1">Cell membrane</location>
        <topology evidence="1">Multi-pass membrane protein</topology>
    </subcellularLocation>
</comment>
<dbReference type="SUPFAM" id="SSF52540">
    <property type="entry name" value="P-loop containing nucleoside triphosphate hydrolases"/>
    <property type="match status" value="1"/>
</dbReference>
<keyword evidence="4 9" id="KW-0812">Transmembrane</keyword>
<evidence type="ECO:0000256" key="1">
    <source>
        <dbReference type="ARBA" id="ARBA00004651"/>
    </source>
</evidence>
<feature type="transmembrane region" description="Helical" evidence="9">
    <location>
        <begin position="173"/>
        <end position="193"/>
    </location>
</feature>
<dbReference type="InterPro" id="IPR003439">
    <property type="entry name" value="ABC_transporter-like_ATP-bd"/>
</dbReference>
<evidence type="ECO:0000256" key="6">
    <source>
        <dbReference type="ARBA" id="ARBA00022840"/>
    </source>
</evidence>